<dbReference type="STRING" id="1094619.G4YMN7"/>
<dbReference type="KEGG" id="psoj:PHYSODRAFT_294289"/>
<feature type="compositionally biased region" description="Polar residues" evidence="1">
    <location>
        <begin position="409"/>
        <end position="418"/>
    </location>
</feature>
<sequence length="757" mass="83958">MPMSATAVQQVAHEHAGAPAPTPTQGVSRASGERSPSGTSGPTQGDPGRMTGTDQDPAGPSQRNRPPTNGVTIGDLLNGSHEFREDTSGQHEDQPGNVAADEDSLELVRKAYNNGVRDTEQLLRLAENAQPTPPRDAPFSVQARFGGSLQNLTRPKIIANLKLIDDNPVIRELLDKHAIVHVHKLPRNQLMFYVDSKKTKKKLGFLGKKLEFEVCDPLSDNYSIDIMGVRSQTTARTVFHALVIMGCKPIYYNATFISGETQVSPGILRYYLASNACPPSLLVNGSVCSQFLMDGALYAVKGRDAPPQHYHLQPSKMAPNCLDLSKLPFEDRRHNALNAAKQRSKAPKQTGEKRGRDRDVAAPVAPTPLVTDEVMRSVETEDPNLSPVEHASEHDGNPLDLSLDVNMDSDVSQPTTPTVDFPSDAFAHPPKCLQSRRTGPPPTASSQSWNSPNFWSHLEGLDPELECLETNPAENGDSGYQIVVTRISPSDESVNSNEYGYYHEKKKSKVQLSTNPVTVREWIPVMAESISKSKQLFQEEQKETLSTDINSEAIMKEINKNRLAFLIKVSRWMHQKSELVEELPRVHLWFRYVHSSVANGNKFPTKWKKLTGFAAPSSRPALFKRTAEMLVSMSDEAKLYDTSLALALFELMLIAATPGIFNNDYWIQTLAKTHVPWIQTSEGRLLHPNVLIALLRTECGETILTRMLTSGWEHSIMYTLTQFRDGQSWLTEEAAMLQMQVRDGHLLLAAGPLHIEC</sequence>
<protein>
    <submittedName>
        <fullName evidence="2">Uncharacterized protein</fullName>
    </submittedName>
</protein>
<dbReference type="OMA" id="SHEFRED"/>
<dbReference type="EMBL" id="JH159151">
    <property type="protein sequence ID" value="EGZ28912.1"/>
    <property type="molecule type" value="Genomic_DNA"/>
</dbReference>
<accession>G4YMN7</accession>
<evidence type="ECO:0000313" key="2">
    <source>
        <dbReference type="EMBL" id="EGZ28912.1"/>
    </source>
</evidence>
<evidence type="ECO:0000256" key="1">
    <source>
        <dbReference type="SAM" id="MobiDB-lite"/>
    </source>
</evidence>
<gene>
    <name evidence="2" type="ORF">PHYSODRAFT_294289</name>
</gene>
<organism evidence="2 3">
    <name type="scientific">Phytophthora sojae (strain P6497)</name>
    <name type="common">Soybean stem and root rot agent</name>
    <name type="synonym">Phytophthora megasperma f. sp. glycines</name>
    <dbReference type="NCBI Taxonomy" id="1094619"/>
    <lineage>
        <taxon>Eukaryota</taxon>
        <taxon>Sar</taxon>
        <taxon>Stramenopiles</taxon>
        <taxon>Oomycota</taxon>
        <taxon>Peronosporomycetes</taxon>
        <taxon>Peronosporales</taxon>
        <taxon>Peronosporaceae</taxon>
        <taxon>Phytophthora</taxon>
    </lineage>
</organism>
<dbReference type="Proteomes" id="UP000002640">
    <property type="component" value="Unassembled WGS sequence"/>
</dbReference>
<name>G4YMN7_PHYSP</name>
<reference evidence="2 3" key="1">
    <citation type="journal article" date="2006" name="Science">
        <title>Phytophthora genome sequences uncover evolutionary origins and mechanisms of pathogenesis.</title>
        <authorList>
            <person name="Tyler B.M."/>
            <person name="Tripathy S."/>
            <person name="Zhang X."/>
            <person name="Dehal P."/>
            <person name="Jiang R.H."/>
            <person name="Aerts A."/>
            <person name="Arredondo F.D."/>
            <person name="Baxter L."/>
            <person name="Bensasson D."/>
            <person name="Beynon J.L."/>
            <person name="Chapman J."/>
            <person name="Damasceno C.M."/>
            <person name="Dorrance A.E."/>
            <person name="Dou D."/>
            <person name="Dickerman A.W."/>
            <person name="Dubchak I.L."/>
            <person name="Garbelotto M."/>
            <person name="Gijzen M."/>
            <person name="Gordon S.G."/>
            <person name="Govers F."/>
            <person name="Grunwald N.J."/>
            <person name="Huang W."/>
            <person name="Ivors K.L."/>
            <person name="Jones R.W."/>
            <person name="Kamoun S."/>
            <person name="Krampis K."/>
            <person name="Lamour K.H."/>
            <person name="Lee M.K."/>
            <person name="McDonald W.H."/>
            <person name="Medina M."/>
            <person name="Meijer H.J."/>
            <person name="Nordberg E.K."/>
            <person name="Maclean D.J."/>
            <person name="Ospina-Giraldo M.D."/>
            <person name="Morris P.F."/>
            <person name="Phuntumart V."/>
            <person name="Putnam N.H."/>
            <person name="Rash S."/>
            <person name="Rose J.K."/>
            <person name="Sakihama Y."/>
            <person name="Salamov A.A."/>
            <person name="Savidor A."/>
            <person name="Scheuring C.F."/>
            <person name="Smith B.M."/>
            <person name="Sobral B.W."/>
            <person name="Terry A."/>
            <person name="Torto-Alalibo T.A."/>
            <person name="Win J."/>
            <person name="Xu Z."/>
            <person name="Zhang H."/>
            <person name="Grigoriev I.V."/>
            <person name="Rokhsar D.S."/>
            <person name="Boore J.L."/>
        </authorList>
    </citation>
    <scope>NUCLEOTIDE SEQUENCE [LARGE SCALE GENOMIC DNA]</scope>
    <source>
        <strain evidence="2 3">P6497</strain>
    </source>
</reference>
<dbReference type="GeneID" id="20641073"/>
<dbReference type="InParanoid" id="G4YMN7"/>
<feature type="compositionally biased region" description="Basic and acidic residues" evidence="1">
    <location>
        <begin position="81"/>
        <end position="94"/>
    </location>
</feature>
<feature type="compositionally biased region" description="Basic and acidic residues" evidence="1">
    <location>
        <begin position="350"/>
        <end position="360"/>
    </location>
</feature>
<feature type="compositionally biased region" description="Polar residues" evidence="1">
    <location>
        <begin position="61"/>
        <end position="71"/>
    </location>
</feature>
<evidence type="ECO:0000313" key="3">
    <source>
        <dbReference type="Proteomes" id="UP000002640"/>
    </source>
</evidence>
<dbReference type="RefSeq" id="XP_009516187.1">
    <property type="nucleotide sequence ID" value="XM_009517892.1"/>
</dbReference>
<proteinExistence type="predicted"/>
<feature type="compositionally biased region" description="Polar residues" evidence="1">
    <location>
        <begin position="23"/>
        <end position="43"/>
    </location>
</feature>
<feature type="region of interest" description="Disordered" evidence="1">
    <location>
        <begin position="337"/>
        <end position="451"/>
    </location>
</feature>
<feature type="region of interest" description="Disordered" evidence="1">
    <location>
        <begin position="1"/>
        <end position="102"/>
    </location>
</feature>
<keyword evidence="3" id="KW-1185">Reference proteome</keyword>
<dbReference type="AlphaFoldDB" id="G4YMN7"/>